<dbReference type="PANTHER" id="PTHR43370:SF2">
    <property type="entry name" value="ABC TRANSPORTER PERMEASE PROTEIN"/>
    <property type="match status" value="1"/>
</dbReference>
<protein>
    <submittedName>
        <fullName evidence="7">Inner-membrane translocator</fullName>
    </submittedName>
</protein>
<feature type="transmembrane region" description="Helical" evidence="6">
    <location>
        <begin position="135"/>
        <end position="160"/>
    </location>
</feature>
<accession>Q0AUT5</accession>
<feature type="transmembrane region" description="Helical" evidence="6">
    <location>
        <begin position="101"/>
        <end position="123"/>
    </location>
</feature>
<evidence type="ECO:0000256" key="1">
    <source>
        <dbReference type="ARBA" id="ARBA00004651"/>
    </source>
</evidence>
<dbReference type="EMBL" id="CP000448">
    <property type="protein sequence ID" value="ABI69519.1"/>
    <property type="molecule type" value="Genomic_DNA"/>
</dbReference>
<dbReference type="Proteomes" id="UP000001968">
    <property type="component" value="Chromosome"/>
</dbReference>
<dbReference type="AlphaFoldDB" id="Q0AUT5"/>
<dbReference type="STRING" id="335541.Swol_2228"/>
<feature type="transmembrane region" description="Helical" evidence="6">
    <location>
        <begin position="172"/>
        <end position="198"/>
    </location>
</feature>
<organism evidence="7 8">
    <name type="scientific">Syntrophomonas wolfei subsp. wolfei (strain DSM 2245B / Goettingen)</name>
    <dbReference type="NCBI Taxonomy" id="335541"/>
    <lineage>
        <taxon>Bacteria</taxon>
        <taxon>Bacillati</taxon>
        <taxon>Bacillota</taxon>
        <taxon>Clostridia</taxon>
        <taxon>Eubacteriales</taxon>
        <taxon>Syntrophomonadaceae</taxon>
        <taxon>Syntrophomonas</taxon>
    </lineage>
</organism>
<dbReference type="PANTHER" id="PTHR43370">
    <property type="entry name" value="SUGAR ABC TRANSPORTER INTEGRAL MEMBRANE PROTEIN-RELATED"/>
    <property type="match status" value="1"/>
</dbReference>
<dbReference type="GO" id="GO:0022857">
    <property type="term" value="F:transmembrane transporter activity"/>
    <property type="evidence" value="ECO:0007669"/>
    <property type="project" value="InterPro"/>
</dbReference>
<keyword evidence="2" id="KW-1003">Cell membrane</keyword>
<proteinExistence type="predicted"/>
<dbReference type="GO" id="GO:0005886">
    <property type="term" value="C:plasma membrane"/>
    <property type="evidence" value="ECO:0007669"/>
    <property type="project" value="UniProtKB-SubCell"/>
</dbReference>
<evidence type="ECO:0000256" key="2">
    <source>
        <dbReference type="ARBA" id="ARBA00022475"/>
    </source>
</evidence>
<keyword evidence="8" id="KW-1185">Reference proteome</keyword>
<dbReference type="Pfam" id="PF02653">
    <property type="entry name" value="BPD_transp_2"/>
    <property type="match status" value="1"/>
</dbReference>
<gene>
    <name evidence="7" type="ordered locus">Swol_2228</name>
</gene>
<dbReference type="CDD" id="cd06580">
    <property type="entry name" value="TM_PBP1_transp_TpRbsC_like"/>
    <property type="match status" value="1"/>
</dbReference>
<name>Q0AUT5_SYNWW</name>
<sequence>MVSGLALTIFGTGISGFMGKSYQGMPAADPFRPISVPVLGDIPVLGPILFKQDALVYISLILAIGLWYILFRTRWGLRIRSVGENPAVADAVGISVSRVRYICTILGGMLAGLGGAYLSLAYAPSWQENMTAGRGWIAVALVIFALWNPLRGLLGSYLFGGVEALTFRIQTIGIHVSSFFLAMLPYLLTILVLVLVTIRLRQEAGAPRALGVPYDREER</sequence>
<dbReference type="InterPro" id="IPR001851">
    <property type="entry name" value="ABC_transp_permease"/>
</dbReference>
<keyword evidence="4 6" id="KW-1133">Transmembrane helix</keyword>
<evidence type="ECO:0000256" key="6">
    <source>
        <dbReference type="SAM" id="Phobius"/>
    </source>
</evidence>
<keyword evidence="5 6" id="KW-0472">Membrane</keyword>
<comment type="subcellular location">
    <subcellularLocation>
        <location evidence="1">Cell membrane</location>
        <topology evidence="1">Multi-pass membrane protein</topology>
    </subcellularLocation>
</comment>
<reference evidence="8" key="1">
    <citation type="journal article" date="2010" name="Environ. Microbiol.">
        <title>The genome of Syntrophomonas wolfei: new insights into syntrophic metabolism and biohydrogen production.</title>
        <authorList>
            <person name="Sieber J.R."/>
            <person name="Sims D.R."/>
            <person name="Han C."/>
            <person name="Kim E."/>
            <person name="Lykidis A."/>
            <person name="Lapidus A.L."/>
            <person name="McDonnald E."/>
            <person name="Rohlin L."/>
            <person name="Culley D.E."/>
            <person name="Gunsalus R."/>
            <person name="McInerney M.J."/>
        </authorList>
    </citation>
    <scope>NUCLEOTIDE SEQUENCE [LARGE SCALE GENOMIC DNA]</scope>
    <source>
        <strain evidence="8">DSM 2245B / Goettingen</strain>
    </source>
</reference>
<keyword evidence="3 6" id="KW-0812">Transmembrane</keyword>
<evidence type="ECO:0000256" key="5">
    <source>
        <dbReference type="ARBA" id="ARBA00023136"/>
    </source>
</evidence>
<evidence type="ECO:0000256" key="3">
    <source>
        <dbReference type="ARBA" id="ARBA00022692"/>
    </source>
</evidence>
<dbReference type="eggNOG" id="COG1079">
    <property type="taxonomic scope" value="Bacteria"/>
</dbReference>
<dbReference type="KEGG" id="swo:Swol_2228"/>
<dbReference type="HOGENOM" id="CLU_040769_1_1_9"/>
<evidence type="ECO:0000256" key="4">
    <source>
        <dbReference type="ARBA" id="ARBA00022989"/>
    </source>
</evidence>
<feature type="transmembrane region" description="Helical" evidence="6">
    <location>
        <begin position="54"/>
        <end position="71"/>
    </location>
</feature>
<evidence type="ECO:0000313" key="7">
    <source>
        <dbReference type="EMBL" id="ABI69519.1"/>
    </source>
</evidence>
<evidence type="ECO:0000313" key="8">
    <source>
        <dbReference type="Proteomes" id="UP000001968"/>
    </source>
</evidence>